<name>A0A347WBL9_9PROT</name>
<dbReference type="GeneID" id="98313490"/>
<dbReference type="SUPFAM" id="SSF47741">
    <property type="entry name" value="CO dehydrogenase ISP C-domain like"/>
    <property type="match status" value="1"/>
</dbReference>
<dbReference type="AlphaFoldDB" id="A0A347WBL9"/>
<dbReference type="OrthoDB" id="8417304at2"/>
<dbReference type="PROSITE" id="PS51085">
    <property type="entry name" value="2FE2S_FER_2"/>
    <property type="match status" value="1"/>
</dbReference>
<dbReference type="SUPFAM" id="SSF54292">
    <property type="entry name" value="2Fe-2S ferredoxin-like"/>
    <property type="match status" value="1"/>
</dbReference>
<dbReference type="Gene3D" id="3.10.20.30">
    <property type="match status" value="1"/>
</dbReference>
<dbReference type="InterPro" id="IPR006058">
    <property type="entry name" value="2Fe2S_fd_BS"/>
</dbReference>
<dbReference type="Gene3D" id="3.30.530.20">
    <property type="match status" value="1"/>
</dbReference>
<dbReference type="GO" id="GO:0051537">
    <property type="term" value="F:2 iron, 2 sulfur cluster binding"/>
    <property type="evidence" value="ECO:0007669"/>
    <property type="project" value="UniProtKB-KW"/>
</dbReference>
<dbReference type="Proteomes" id="UP000264120">
    <property type="component" value="Chromosome"/>
</dbReference>
<keyword evidence="1" id="KW-0001">2Fe-2S</keyword>
<dbReference type="SUPFAM" id="SSF55961">
    <property type="entry name" value="Bet v1-like"/>
    <property type="match status" value="1"/>
</dbReference>
<evidence type="ECO:0000313" key="7">
    <source>
        <dbReference type="Proteomes" id="UP000264120"/>
    </source>
</evidence>
<dbReference type="EC" id="1.17.5.2" evidence="6"/>
<dbReference type="EMBL" id="CP023036">
    <property type="protein sequence ID" value="AXY22262.1"/>
    <property type="molecule type" value="Genomic_DNA"/>
</dbReference>
<keyword evidence="5" id="KW-0411">Iron-sulfur</keyword>
<dbReference type="KEGG" id="ksc:CD178_01485"/>
<protein>
    <submittedName>
        <fullName evidence="6">Caffeine dehydrogenase subunit gamma</fullName>
        <ecNumber evidence="6">1.17.5.2</ecNumber>
    </submittedName>
</protein>
<evidence type="ECO:0000256" key="5">
    <source>
        <dbReference type="ARBA" id="ARBA00023014"/>
    </source>
</evidence>
<proteinExistence type="predicted"/>
<evidence type="ECO:0000256" key="1">
    <source>
        <dbReference type="ARBA" id="ARBA00022714"/>
    </source>
</evidence>
<gene>
    <name evidence="6" type="primary">cdhC</name>
    <name evidence="6" type="ORF">CD178_01485</name>
</gene>
<keyword evidence="3 6" id="KW-0560">Oxidoreductase</keyword>
<dbReference type="RefSeq" id="WP_102325527.1">
    <property type="nucleotide sequence ID" value="NZ_CP023036.1"/>
</dbReference>
<sequence length="377" mass="40308">MSTLTLTLNGRPCTGDATPRTSLADFLRETELLTGTHVGCEHGVCGACTVVMDGQPVRACITLAHSCSGRDVRSIEGLATDDVMAQLRAAFTAEHALQCGYCTPGMLVTARDIVTRLPDADSERVRLELAGNLCRCTGYGGIVRAIMRVLETRRGVQAAIPPRLPAATFARRKRDEGVIPMTAPMAEGATGGNTPNRMRQVLRIGVPASAVWDAVRDPELVVGCVPGARLLSREGNQLRGEMTASLGPIQASFQGEATVRYATDAMRGALTCQGRDQASGTRLSGQADFTVVPDGNEASRVEIDMHYALRGPLAQLGRGPVVQVFANEIARTVGLNLQARLRNEEAPPPPARLGAGRLLLTIIWRALRRLVSWGHDT</sequence>
<evidence type="ECO:0000313" key="6">
    <source>
        <dbReference type="EMBL" id="AXY22262.1"/>
    </source>
</evidence>
<dbReference type="GO" id="GO:0034875">
    <property type="term" value="F:caffeine oxidase activity"/>
    <property type="evidence" value="ECO:0007669"/>
    <property type="project" value="UniProtKB-EC"/>
</dbReference>
<dbReference type="InterPro" id="IPR012675">
    <property type="entry name" value="Beta-grasp_dom_sf"/>
</dbReference>
<evidence type="ECO:0000256" key="4">
    <source>
        <dbReference type="ARBA" id="ARBA00023004"/>
    </source>
</evidence>
<keyword evidence="2" id="KW-0479">Metal-binding</keyword>
<keyword evidence="7" id="KW-1185">Reference proteome</keyword>
<accession>A0A347WBL9</accession>
<organism evidence="6 7">
    <name type="scientific">Komagataeibacter saccharivorans</name>
    <dbReference type="NCBI Taxonomy" id="265959"/>
    <lineage>
        <taxon>Bacteria</taxon>
        <taxon>Pseudomonadati</taxon>
        <taxon>Pseudomonadota</taxon>
        <taxon>Alphaproteobacteria</taxon>
        <taxon>Acetobacterales</taxon>
        <taxon>Acetobacteraceae</taxon>
        <taxon>Komagataeibacter</taxon>
    </lineage>
</organism>
<reference evidence="6 7" key="1">
    <citation type="submission" date="2017-08" db="EMBL/GenBank/DDBJ databases">
        <title>Complete genome sequence of Gluconacetobacter saccharivorans CV1 isolated from Fermented Vinegar.</title>
        <authorList>
            <person name="Kim S.-Y."/>
        </authorList>
    </citation>
    <scope>NUCLEOTIDE SEQUENCE [LARGE SCALE GENOMIC DNA]</scope>
    <source>
        <strain evidence="6 7">CV1</strain>
    </source>
</reference>
<dbReference type="InterPro" id="IPR036884">
    <property type="entry name" value="2Fe-2S-bd_dom_sf"/>
</dbReference>
<evidence type="ECO:0000256" key="2">
    <source>
        <dbReference type="ARBA" id="ARBA00022723"/>
    </source>
</evidence>
<dbReference type="GO" id="GO:0046872">
    <property type="term" value="F:metal ion binding"/>
    <property type="evidence" value="ECO:0007669"/>
    <property type="project" value="UniProtKB-KW"/>
</dbReference>
<dbReference type="Pfam" id="PF06240">
    <property type="entry name" value="COXG"/>
    <property type="match status" value="1"/>
</dbReference>
<dbReference type="Pfam" id="PF01799">
    <property type="entry name" value="Fer2_2"/>
    <property type="match status" value="1"/>
</dbReference>
<dbReference type="CDD" id="cd00207">
    <property type="entry name" value="fer2"/>
    <property type="match status" value="1"/>
</dbReference>
<dbReference type="PROSITE" id="PS00197">
    <property type="entry name" value="2FE2S_FER_1"/>
    <property type="match status" value="1"/>
</dbReference>
<keyword evidence="4" id="KW-0408">Iron</keyword>
<dbReference type="PANTHER" id="PTHR44379">
    <property type="entry name" value="OXIDOREDUCTASE WITH IRON-SULFUR SUBUNIT"/>
    <property type="match status" value="1"/>
</dbReference>
<dbReference type="InterPro" id="IPR051452">
    <property type="entry name" value="Diverse_Oxidoreductases"/>
</dbReference>
<dbReference type="Gene3D" id="1.10.150.120">
    <property type="entry name" value="[2Fe-2S]-binding domain"/>
    <property type="match status" value="1"/>
</dbReference>
<dbReference type="InterPro" id="IPR010419">
    <property type="entry name" value="CO_DH_gsu"/>
</dbReference>
<dbReference type="InterPro" id="IPR002888">
    <property type="entry name" value="2Fe-2S-bd"/>
</dbReference>
<dbReference type="InterPro" id="IPR023393">
    <property type="entry name" value="START-like_dom_sf"/>
</dbReference>
<dbReference type="InterPro" id="IPR001041">
    <property type="entry name" value="2Fe-2S_ferredoxin-type"/>
</dbReference>
<dbReference type="Pfam" id="PF00111">
    <property type="entry name" value="Fer2"/>
    <property type="match status" value="1"/>
</dbReference>
<dbReference type="PANTHER" id="PTHR44379:SF8">
    <property type="entry name" value="XANTHINE DEHYDROGENASE IRON-SULFUR-BINDING SUBUNIT XDHC-RELATED"/>
    <property type="match status" value="1"/>
</dbReference>
<evidence type="ECO:0000256" key="3">
    <source>
        <dbReference type="ARBA" id="ARBA00023002"/>
    </source>
</evidence>
<dbReference type="InterPro" id="IPR036010">
    <property type="entry name" value="2Fe-2S_ferredoxin-like_sf"/>
</dbReference>